<dbReference type="InterPro" id="IPR002575">
    <property type="entry name" value="Aminoglycoside_PTrfase"/>
</dbReference>
<name>A0A9W9F6B2_9EURO</name>
<gene>
    <name evidence="2" type="ORF">N7456_010250</name>
</gene>
<evidence type="ECO:0000259" key="1">
    <source>
        <dbReference type="Pfam" id="PF01636"/>
    </source>
</evidence>
<evidence type="ECO:0000313" key="2">
    <source>
        <dbReference type="EMBL" id="KAJ5094389.1"/>
    </source>
</evidence>
<protein>
    <recommendedName>
        <fullName evidence="1">Aminoglycoside phosphotransferase domain-containing protein</fullName>
    </recommendedName>
</protein>
<proteinExistence type="predicted"/>
<dbReference type="Pfam" id="PF01636">
    <property type="entry name" value="APH"/>
    <property type="match status" value="1"/>
</dbReference>
<dbReference type="OrthoDB" id="2906425at2759"/>
<dbReference type="SUPFAM" id="SSF56112">
    <property type="entry name" value="Protein kinase-like (PK-like)"/>
    <property type="match status" value="1"/>
</dbReference>
<dbReference type="AlphaFoldDB" id="A0A9W9F6B2"/>
<reference evidence="2" key="2">
    <citation type="journal article" date="2023" name="IMA Fungus">
        <title>Comparative genomic study of the Penicillium genus elucidates a diverse pangenome and 15 lateral gene transfer events.</title>
        <authorList>
            <person name="Petersen C."/>
            <person name="Sorensen T."/>
            <person name="Nielsen M.R."/>
            <person name="Sondergaard T.E."/>
            <person name="Sorensen J.L."/>
            <person name="Fitzpatrick D.A."/>
            <person name="Frisvad J.C."/>
            <person name="Nielsen K.L."/>
        </authorList>
    </citation>
    <scope>NUCLEOTIDE SEQUENCE</scope>
    <source>
        <strain evidence="2">IBT 30069</strain>
    </source>
</reference>
<dbReference type="PANTHER" id="PTHR21310:SF58">
    <property type="entry name" value="AMINOGLYCOSIDE PHOSPHOTRANSFERASE DOMAIN-CONTAINING PROTEIN"/>
    <property type="match status" value="1"/>
</dbReference>
<organism evidence="2 3">
    <name type="scientific">Penicillium angulare</name>
    <dbReference type="NCBI Taxonomy" id="116970"/>
    <lineage>
        <taxon>Eukaryota</taxon>
        <taxon>Fungi</taxon>
        <taxon>Dikarya</taxon>
        <taxon>Ascomycota</taxon>
        <taxon>Pezizomycotina</taxon>
        <taxon>Eurotiomycetes</taxon>
        <taxon>Eurotiomycetidae</taxon>
        <taxon>Eurotiales</taxon>
        <taxon>Aspergillaceae</taxon>
        <taxon>Penicillium</taxon>
    </lineage>
</organism>
<dbReference type="EMBL" id="JAPQKH010000006">
    <property type="protein sequence ID" value="KAJ5094389.1"/>
    <property type="molecule type" value="Genomic_DNA"/>
</dbReference>
<feature type="domain" description="Aminoglycoside phosphotransferase" evidence="1">
    <location>
        <begin position="374"/>
        <end position="527"/>
    </location>
</feature>
<sequence>MATSSFALGLVSSADLSPQEHIILKYFIERAVDPEFAANYLISRINADPSAGVEICLRSFKEDWRRLVTKLGVIDDPTDKLDSLVRQRDGPYCFMSQERPLNGSSAPLPGPIQSAYILPPSMIRDIISNESSLFEVMEAFVSPAGFTEIKSLVSGSDDTDSAIQNVWCLTPGIYQAIVQGDLSVQTIHEFTSAIGYCSQDEVQEDMYIISALSALFPPCSFANGWKFDGSFTFSVPISDSALNKPSHFIINVHHRLAVARADFVMEDQITRGLPECERSTKRHAYSPGCGETNEFLGFIPPLIRRTFYCLSRCIPLWVRMKIYMFLKPIGLKRLGATNVPWVHRLPFGLIMKQCIRAPESEPNALRLVEKYTTIPAPRLVDVGEYNGDTYLIMTCLPGRQLNQVFDYLTYPERQRLAEDLTDCVSQMRKIPNNTPYRFANTLGGPICDHRLGKAGPFNTEADFNSHRTTDPKRTLDGLIMRQDHQSYFTHADIHPYNIMIEGGRFSGLVDWECAGFMPEYWEYVKAKRAAHWRPVMEDIVERTFGHVYDDEWEIETKFWRYEGF</sequence>
<dbReference type="InterPro" id="IPR011009">
    <property type="entry name" value="Kinase-like_dom_sf"/>
</dbReference>
<dbReference type="Gene3D" id="3.90.1200.10">
    <property type="match status" value="1"/>
</dbReference>
<keyword evidence="3" id="KW-1185">Reference proteome</keyword>
<evidence type="ECO:0000313" key="3">
    <source>
        <dbReference type="Proteomes" id="UP001149165"/>
    </source>
</evidence>
<reference evidence="2" key="1">
    <citation type="submission" date="2022-11" db="EMBL/GenBank/DDBJ databases">
        <authorList>
            <person name="Petersen C."/>
        </authorList>
    </citation>
    <scope>NUCLEOTIDE SEQUENCE</scope>
    <source>
        <strain evidence="2">IBT 30069</strain>
    </source>
</reference>
<dbReference type="Proteomes" id="UP001149165">
    <property type="component" value="Unassembled WGS sequence"/>
</dbReference>
<dbReference type="PANTHER" id="PTHR21310">
    <property type="entry name" value="AMINOGLYCOSIDE PHOSPHOTRANSFERASE-RELATED-RELATED"/>
    <property type="match status" value="1"/>
</dbReference>
<dbReference type="CDD" id="cd05120">
    <property type="entry name" value="APH_ChoK_like"/>
    <property type="match status" value="1"/>
</dbReference>
<comment type="caution">
    <text evidence="2">The sequence shown here is derived from an EMBL/GenBank/DDBJ whole genome shotgun (WGS) entry which is preliminary data.</text>
</comment>
<accession>A0A9W9F6B2</accession>
<dbReference type="InterPro" id="IPR051678">
    <property type="entry name" value="AGP_Transferase"/>
</dbReference>